<feature type="non-terminal residue" evidence="1">
    <location>
        <position position="67"/>
    </location>
</feature>
<reference evidence="1" key="1">
    <citation type="journal article" date="2014" name="Front. Microbiol.">
        <title>High frequency of phylogenetically diverse reductive dehalogenase-homologous genes in deep subseafloor sedimentary metagenomes.</title>
        <authorList>
            <person name="Kawai M."/>
            <person name="Futagami T."/>
            <person name="Toyoda A."/>
            <person name="Takaki Y."/>
            <person name="Nishi S."/>
            <person name="Hori S."/>
            <person name="Arai W."/>
            <person name="Tsubouchi T."/>
            <person name="Morono Y."/>
            <person name="Uchiyama I."/>
            <person name="Ito T."/>
            <person name="Fujiyama A."/>
            <person name="Inagaki F."/>
            <person name="Takami H."/>
        </authorList>
    </citation>
    <scope>NUCLEOTIDE SEQUENCE</scope>
    <source>
        <strain evidence="1">Expedition CK06-06</strain>
    </source>
</reference>
<evidence type="ECO:0000313" key="1">
    <source>
        <dbReference type="EMBL" id="GAH98502.1"/>
    </source>
</evidence>
<dbReference type="EMBL" id="BARU01048701">
    <property type="protein sequence ID" value="GAH98502.1"/>
    <property type="molecule type" value="Genomic_DNA"/>
</dbReference>
<dbReference type="AlphaFoldDB" id="X1JWM6"/>
<sequence>AGINNSLSGNLMSLCGIIVSGPLIKMASHSIDITNLVSNKPVYYFVNETGLGSSNFTNAGQIILVNC</sequence>
<feature type="non-terminal residue" evidence="1">
    <location>
        <position position="1"/>
    </location>
</feature>
<accession>X1JWM6</accession>
<gene>
    <name evidence="1" type="ORF">S03H2_72214</name>
</gene>
<comment type="caution">
    <text evidence="1">The sequence shown here is derived from an EMBL/GenBank/DDBJ whole genome shotgun (WGS) entry which is preliminary data.</text>
</comment>
<organism evidence="1">
    <name type="scientific">marine sediment metagenome</name>
    <dbReference type="NCBI Taxonomy" id="412755"/>
    <lineage>
        <taxon>unclassified sequences</taxon>
        <taxon>metagenomes</taxon>
        <taxon>ecological metagenomes</taxon>
    </lineage>
</organism>
<name>X1JWM6_9ZZZZ</name>
<protein>
    <submittedName>
        <fullName evidence="1">Uncharacterized protein</fullName>
    </submittedName>
</protein>
<proteinExistence type="predicted"/>